<keyword evidence="1 3" id="KW-0732">Signal</keyword>
<dbReference type="GO" id="GO:0016787">
    <property type="term" value="F:hydrolase activity"/>
    <property type="evidence" value="ECO:0007669"/>
    <property type="project" value="UniProtKB-KW"/>
</dbReference>
<sequence>MTNTPSSPNNGIRRRTFLAGSAAAAGAGLVLSGPARAGGLPSGRPGFPQTGSSVRVLITGDAGTGEAPQYAVTKAARALHAQNPFGLAIGLGDNIYESGPNGPDDKQFEEKFEKPNTGLDFPWVMALGNHDTTAVFPGDGGWLLRGDAEVAYHSRSSRWYMPRRYYSVAVPEQAPVVEFFVLDLNPIAAYIPPFLAPYWEPNGTYMTAQRKWLREAVAASTATWKIACTHHPYINNGPHGSAGGYDGIPIPPINGVLVKEFFEQEIAGRFHFFMSGHDHSLQVFDPTIASKGTRQLVSGAAAKTVEDRSSKEHPALYENFRDRGFMTMDITASGVDLQVFTVDLATGDPTQVFTKSYSG</sequence>
<dbReference type="PROSITE" id="PS51318">
    <property type="entry name" value="TAT"/>
    <property type="match status" value="1"/>
</dbReference>
<gene>
    <name evidence="5" type="ORF">CSW57_15580</name>
</gene>
<dbReference type="InterPro" id="IPR051558">
    <property type="entry name" value="Metallophosphoesterase_PAP"/>
</dbReference>
<evidence type="ECO:0000313" key="6">
    <source>
        <dbReference type="Proteomes" id="UP000225108"/>
    </source>
</evidence>
<keyword evidence="2" id="KW-0378">Hydrolase</keyword>
<evidence type="ECO:0000256" key="2">
    <source>
        <dbReference type="ARBA" id="ARBA00022801"/>
    </source>
</evidence>
<name>A0A2G3PHG6_WILMA</name>
<organism evidence="5 6">
    <name type="scientific">Williamsia marianensis</name>
    <dbReference type="NCBI Taxonomy" id="85044"/>
    <lineage>
        <taxon>Bacteria</taxon>
        <taxon>Bacillati</taxon>
        <taxon>Actinomycetota</taxon>
        <taxon>Actinomycetes</taxon>
        <taxon>Mycobacteriales</taxon>
        <taxon>Nocardiaceae</taxon>
        <taxon>Williamsia</taxon>
    </lineage>
</organism>
<dbReference type="InterPro" id="IPR029052">
    <property type="entry name" value="Metallo-depent_PP-like"/>
</dbReference>
<dbReference type="AlphaFoldDB" id="A0A2G3PHG6"/>
<dbReference type="EMBL" id="PEBD01000010">
    <property type="protein sequence ID" value="PHV65230.1"/>
    <property type="molecule type" value="Genomic_DNA"/>
</dbReference>
<dbReference type="InterPro" id="IPR006311">
    <property type="entry name" value="TAT_signal"/>
</dbReference>
<dbReference type="Pfam" id="PF00149">
    <property type="entry name" value="Metallophos"/>
    <property type="match status" value="1"/>
</dbReference>
<proteinExistence type="predicted"/>
<evidence type="ECO:0000256" key="3">
    <source>
        <dbReference type="SAM" id="SignalP"/>
    </source>
</evidence>
<evidence type="ECO:0000259" key="4">
    <source>
        <dbReference type="Pfam" id="PF00149"/>
    </source>
</evidence>
<dbReference type="PANTHER" id="PTHR10161:SF14">
    <property type="entry name" value="TARTRATE-RESISTANT ACID PHOSPHATASE TYPE 5"/>
    <property type="match status" value="1"/>
</dbReference>
<dbReference type="PANTHER" id="PTHR10161">
    <property type="entry name" value="TARTRATE-RESISTANT ACID PHOSPHATASE TYPE 5"/>
    <property type="match status" value="1"/>
</dbReference>
<dbReference type="Proteomes" id="UP000225108">
    <property type="component" value="Unassembled WGS sequence"/>
</dbReference>
<evidence type="ECO:0000256" key="1">
    <source>
        <dbReference type="ARBA" id="ARBA00022729"/>
    </source>
</evidence>
<dbReference type="SUPFAM" id="SSF56300">
    <property type="entry name" value="Metallo-dependent phosphatases"/>
    <property type="match status" value="1"/>
</dbReference>
<evidence type="ECO:0000313" key="5">
    <source>
        <dbReference type="EMBL" id="PHV65230.1"/>
    </source>
</evidence>
<reference evidence="5 6" key="1">
    <citation type="submission" date="2017-10" db="EMBL/GenBank/DDBJ databases">
        <title>The draft genome sequence of Williamsia sp. BULT 1.1 isolated from the semi-arid grassland soils from South Africa.</title>
        <authorList>
            <person name="Kabwe M.H."/>
            <person name="Govender N."/>
            <person name="Mutseka Lunga P."/>
            <person name="Vikram S."/>
            <person name="Makhalanyane T.P."/>
        </authorList>
    </citation>
    <scope>NUCLEOTIDE SEQUENCE [LARGE SCALE GENOMIC DNA]</scope>
    <source>
        <strain evidence="5 6">BULT 1.1</strain>
    </source>
</reference>
<dbReference type="InterPro" id="IPR004843">
    <property type="entry name" value="Calcineurin-like_PHP"/>
</dbReference>
<comment type="caution">
    <text evidence="5">The sequence shown here is derived from an EMBL/GenBank/DDBJ whole genome shotgun (WGS) entry which is preliminary data.</text>
</comment>
<dbReference type="RefSeq" id="WP_099383647.1">
    <property type="nucleotide sequence ID" value="NZ_PEBD01000010.1"/>
</dbReference>
<feature type="signal peptide" evidence="3">
    <location>
        <begin position="1"/>
        <end position="37"/>
    </location>
</feature>
<dbReference type="Gene3D" id="3.60.21.10">
    <property type="match status" value="1"/>
</dbReference>
<protein>
    <submittedName>
        <fullName evidence="5">Phosphoesterase</fullName>
    </submittedName>
</protein>
<accession>A0A2G3PHG6</accession>
<feature type="chain" id="PRO_5039199999" evidence="3">
    <location>
        <begin position="38"/>
        <end position="359"/>
    </location>
</feature>
<feature type="domain" description="Calcineurin-like phosphoesterase" evidence="4">
    <location>
        <begin position="55"/>
        <end position="279"/>
    </location>
</feature>